<keyword evidence="2" id="KW-1185">Reference proteome</keyword>
<gene>
    <name evidence="1" type="ORF">Cni_G10867</name>
</gene>
<dbReference type="GO" id="GO:0007095">
    <property type="term" value="P:mitotic G2 DNA damage checkpoint signaling"/>
    <property type="evidence" value="ECO:0007669"/>
    <property type="project" value="TreeGrafter"/>
</dbReference>
<dbReference type="GO" id="GO:0033314">
    <property type="term" value="P:mitotic DNA replication checkpoint signaling"/>
    <property type="evidence" value="ECO:0007669"/>
    <property type="project" value="InterPro"/>
</dbReference>
<reference evidence="1 2" key="1">
    <citation type="submission" date="2023-10" db="EMBL/GenBank/DDBJ databases">
        <title>Chromosome-scale genome assembly provides insights into flower coloration mechanisms of Canna indica.</title>
        <authorList>
            <person name="Li C."/>
        </authorList>
    </citation>
    <scope>NUCLEOTIDE SEQUENCE [LARGE SCALE GENOMIC DNA]</scope>
    <source>
        <tissue evidence="1">Flower</tissue>
    </source>
</reference>
<dbReference type="GO" id="GO:0030174">
    <property type="term" value="P:regulation of DNA-templated DNA replication initiation"/>
    <property type="evidence" value="ECO:0007669"/>
    <property type="project" value="TreeGrafter"/>
</dbReference>
<accession>A0AAQ3K4Z3</accession>
<dbReference type="GO" id="GO:0010212">
    <property type="term" value="P:response to ionizing radiation"/>
    <property type="evidence" value="ECO:0007669"/>
    <property type="project" value="InterPro"/>
</dbReference>
<sequence length="715" mass="80332">MDPVDFSRIHRVIFLIDLHPLHDIQNPNVYLSSVLSTVRRFLSFAPLSSSLFAYKLFFSSLSPVLSTSKVHRLLGKYPTFLRFNRPAPTLESLSQALGSLRLAPDPTHFIRHGCSRAPLLAMSLLDLEHYGWELLSQDRKGTQEILPVRSNLVLLLSPIPQNLDFLLEHVDLEPSGEGNSTSTMTSDAFSKNFLKCFGMVKERLMARDIHLSWVDVSCDYQYKRDVSVSNFFERGIRELGWGFCSSDAIALGSVLVPFGLIFPYVGCSVNFEVDSGVKNDTLELALEIADVNGKPLECKGCDLEVVDLKHVTERLKMESSMKSFSIKASKIRINEVWSDAGRKVISNPSGIYVLREVLGGCSKASQDHAKGEFFADKVIELLCKEKGEFVAGKPVWQIILAFLYRRNYWASVSISDNDDHSMEGILIPFTHSYALLAIGIKSSLNSGQLFARKSRSTCEMLNAPVHDDLTKDIRGKRNKMHPNQIQNATFSSFRELVFSQAADDVLEADLEQLYLCRKHDKSKKLKFLKCWMRQIVKSNTCCQFVPIEMKEHLNVKEEPEVRIVVSQDEPEADIIPSSTDDVCLSGSTNNDTPVFSCMEDMEAFLTSIPQKIEQGLCSQGAHLGILAERLVGLSIRALVMKFRENYKDYVSDDAGDASHRKITNEVSHLLLTKPKDLMLKYKITSLACNSSATPASDIYSTDHKIREYPSLCCYS</sequence>
<evidence type="ECO:0000313" key="2">
    <source>
        <dbReference type="Proteomes" id="UP001327560"/>
    </source>
</evidence>
<dbReference type="Proteomes" id="UP001327560">
    <property type="component" value="Chromosome 3"/>
</dbReference>
<protein>
    <submittedName>
        <fullName evidence="1">Uncharacterized protein</fullName>
    </submittedName>
</protein>
<dbReference type="AlphaFoldDB" id="A0AAQ3K4Z3"/>
<dbReference type="EMBL" id="CP136892">
    <property type="protein sequence ID" value="WOL02148.1"/>
    <property type="molecule type" value="Genomic_DNA"/>
</dbReference>
<dbReference type="GO" id="GO:0006260">
    <property type="term" value="P:DNA replication"/>
    <property type="evidence" value="ECO:0007669"/>
    <property type="project" value="InterPro"/>
</dbReference>
<name>A0AAQ3K4Z3_9LILI</name>
<dbReference type="GO" id="GO:0003682">
    <property type="term" value="F:chromatin binding"/>
    <property type="evidence" value="ECO:0007669"/>
    <property type="project" value="TreeGrafter"/>
</dbReference>
<organism evidence="1 2">
    <name type="scientific">Canna indica</name>
    <name type="common">Indian-shot</name>
    <dbReference type="NCBI Taxonomy" id="4628"/>
    <lineage>
        <taxon>Eukaryota</taxon>
        <taxon>Viridiplantae</taxon>
        <taxon>Streptophyta</taxon>
        <taxon>Embryophyta</taxon>
        <taxon>Tracheophyta</taxon>
        <taxon>Spermatophyta</taxon>
        <taxon>Magnoliopsida</taxon>
        <taxon>Liliopsida</taxon>
        <taxon>Zingiberales</taxon>
        <taxon>Cannaceae</taxon>
        <taxon>Canna</taxon>
    </lineage>
</organism>
<dbReference type="GO" id="GO:0005634">
    <property type="term" value="C:nucleus"/>
    <property type="evidence" value="ECO:0007669"/>
    <property type="project" value="InterPro"/>
</dbReference>
<dbReference type="PANTHER" id="PTHR21556:SF2">
    <property type="entry name" value="TRESLIN"/>
    <property type="match status" value="1"/>
</dbReference>
<proteinExistence type="predicted"/>
<evidence type="ECO:0000313" key="1">
    <source>
        <dbReference type="EMBL" id="WOL02148.1"/>
    </source>
</evidence>
<dbReference type="PANTHER" id="PTHR21556">
    <property type="entry name" value="TRESLIN"/>
    <property type="match status" value="1"/>
</dbReference>
<dbReference type="InterPro" id="IPR026153">
    <property type="entry name" value="Treslin"/>
</dbReference>